<keyword evidence="7" id="KW-0012">Acyltransferase</keyword>
<keyword evidence="6 10" id="KW-0808">Transferase</keyword>
<evidence type="ECO:0000259" key="9">
    <source>
        <dbReference type="Pfam" id="PF01515"/>
    </source>
</evidence>
<dbReference type="Gene3D" id="3.40.50.10950">
    <property type="match status" value="1"/>
</dbReference>
<dbReference type="EC" id="2.3.1.8" evidence="4"/>
<evidence type="ECO:0000256" key="4">
    <source>
        <dbReference type="ARBA" id="ARBA00012707"/>
    </source>
</evidence>
<dbReference type="InterPro" id="IPR050500">
    <property type="entry name" value="Phos_Acetyltrans/Butyryltrans"/>
</dbReference>
<dbReference type="InterPro" id="IPR004614">
    <property type="entry name" value="P_AcTrfase"/>
</dbReference>
<comment type="similarity">
    <text evidence="3">Belongs to the phosphate acetyltransferase and butyryltransferase family.</text>
</comment>
<organism evidence="10 11">
    <name type="scientific">Spiroplasma alleghenense</name>
    <dbReference type="NCBI Taxonomy" id="216931"/>
    <lineage>
        <taxon>Bacteria</taxon>
        <taxon>Bacillati</taxon>
        <taxon>Mycoplasmatota</taxon>
        <taxon>Mollicutes</taxon>
        <taxon>Entomoplasmatales</taxon>
        <taxon>Spiroplasmataceae</taxon>
        <taxon>Spiroplasma</taxon>
    </lineage>
</organism>
<accession>A0A345Z476</accession>
<evidence type="ECO:0000256" key="6">
    <source>
        <dbReference type="ARBA" id="ARBA00022679"/>
    </source>
</evidence>
<evidence type="ECO:0000256" key="2">
    <source>
        <dbReference type="ARBA" id="ARBA00004989"/>
    </source>
</evidence>
<name>A0A345Z476_9MOLU</name>
<dbReference type="InterPro" id="IPR042112">
    <property type="entry name" value="P_AcTrfase_dom2"/>
</dbReference>
<proteinExistence type="inferred from homology"/>
<dbReference type="Pfam" id="PF01515">
    <property type="entry name" value="PTA_PTB"/>
    <property type="match status" value="1"/>
</dbReference>
<feature type="domain" description="Phosphate acetyl/butaryl transferase" evidence="9">
    <location>
        <begin position="5"/>
        <end position="314"/>
    </location>
</feature>
<dbReference type="InterPro" id="IPR042113">
    <property type="entry name" value="P_AcTrfase_dom1"/>
</dbReference>
<evidence type="ECO:0000256" key="8">
    <source>
        <dbReference type="ARBA" id="ARBA00031108"/>
    </source>
</evidence>
<dbReference type="EMBL" id="CP031376">
    <property type="protein sequence ID" value="AXK51405.1"/>
    <property type="molecule type" value="Genomic_DNA"/>
</dbReference>
<dbReference type="Proteomes" id="UP000254792">
    <property type="component" value="Chromosome"/>
</dbReference>
<dbReference type="GO" id="GO:0008959">
    <property type="term" value="F:phosphate acetyltransferase activity"/>
    <property type="evidence" value="ECO:0007669"/>
    <property type="project" value="UniProtKB-EC"/>
</dbReference>
<dbReference type="PANTHER" id="PTHR43356:SF3">
    <property type="entry name" value="PHOSPHATE ACETYLTRANSFERASE"/>
    <property type="match status" value="1"/>
</dbReference>
<evidence type="ECO:0000313" key="11">
    <source>
        <dbReference type="Proteomes" id="UP000254792"/>
    </source>
</evidence>
<keyword evidence="11" id="KW-1185">Reference proteome</keyword>
<dbReference type="PIRSF" id="PIRSF000428">
    <property type="entry name" value="P_Ac_trans"/>
    <property type="match status" value="1"/>
</dbReference>
<dbReference type="NCBIfam" id="TIGR00651">
    <property type="entry name" value="pta"/>
    <property type="match status" value="1"/>
</dbReference>
<comment type="pathway">
    <text evidence="2">Metabolic intermediate biosynthesis; acetyl-CoA biosynthesis; acetyl-CoA from acetate: step 2/2.</text>
</comment>
<evidence type="ECO:0000256" key="7">
    <source>
        <dbReference type="ARBA" id="ARBA00023315"/>
    </source>
</evidence>
<dbReference type="OrthoDB" id="9805787at2"/>
<dbReference type="KEGG" id="salx:SALLE_v1c07350"/>
<dbReference type="InterPro" id="IPR012147">
    <property type="entry name" value="P_Ac_Bu_trans"/>
</dbReference>
<evidence type="ECO:0000256" key="3">
    <source>
        <dbReference type="ARBA" id="ARBA00005656"/>
    </source>
</evidence>
<dbReference type="AlphaFoldDB" id="A0A345Z476"/>
<dbReference type="SUPFAM" id="SSF53659">
    <property type="entry name" value="Isocitrate/Isopropylmalate dehydrogenase-like"/>
    <property type="match status" value="1"/>
</dbReference>
<protein>
    <recommendedName>
        <fullName evidence="5">Phosphate acetyltransferase</fullName>
        <ecNumber evidence="4">2.3.1.8</ecNumber>
    </recommendedName>
    <alternativeName>
        <fullName evidence="8">Phosphotransacetylase</fullName>
    </alternativeName>
</protein>
<dbReference type="Gene3D" id="3.40.50.10750">
    <property type="entry name" value="Isocitrate/Isopropylmalate dehydrogenase-like"/>
    <property type="match status" value="1"/>
</dbReference>
<dbReference type="PANTHER" id="PTHR43356">
    <property type="entry name" value="PHOSPHATE ACETYLTRANSFERASE"/>
    <property type="match status" value="1"/>
</dbReference>
<gene>
    <name evidence="10" type="primary">eutD</name>
    <name evidence="10" type="ORF">SALLE_v1c07350</name>
</gene>
<comment type="catalytic activity">
    <reaction evidence="1">
        <text>acetyl-CoA + phosphate = acetyl phosphate + CoA</text>
        <dbReference type="Rhea" id="RHEA:19521"/>
        <dbReference type="ChEBI" id="CHEBI:22191"/>
        <dbReference type="ChEBI" id="CHEBI:43474"/>
        <dbReference type="ChEBI" id="CHEBI:57287"/>
        <dbReference type="ChEBI" id="CHEBI:57288"/>
        <dbReference type="EC" id="2.3.1.8"/>
    </reaction>
</comment>
<evidence type="ECO:0000313" key="10">
    <source>
        <dbReference type="EMBL" id="AXK51405.1"/>
    </source>
</evidence>
<dbReference type="NCBIfam" id="NF007233">
    <property type="entry name" value="PRK09653.1"/>
    <property type="match status" value="1"/>
</dbReference>
<dbReference type="InterPro" id="IPR002505">
    <property type="entry name" value="PTA_PTB"/>
</dbReference>
<reference evidence="10 11" key="1">
    <citation type="submission" date="2018-07" db="EMBL/GenBank/DDBJ databases">
        <title>Complete genome sequence of Spiroplasma alleghenense PLHS-1 (ATCC 51752).</title>
        <authorList>
            <person name="Chou L."/>
            <person name="Lee T.-Y."/>
            <person name="Tsai Y.-M."/>
            <person name="Kuo C.-H."/>
        </authorList>
    </citation>
    <scope>NUCLEOTIDE SEQUENCE [LARGE SCALE GENOMIC DNA]</scope>
    <source>
        <strain evidence="10 11">PLHS-1</strain>
    </source>
</reference>
<evidence type="ECO:0000256" key="1">
    <source>
        <dbReference type="ARBA" id="ARBA00000705"/>
    </source>
</evidence>
<sequence>MLKINEIKDKLKNGNKKLKIVFPEGDQENIVLVAQKLVEEKMAQPVLIYKKASEVPAKINPEIQVIIIESYDLEKMANQLVELRKNKLTIEDARPLVKEPNYFSTMLIKNNEVDCMVCGLKYSTADTLKPALQIIKTKPEFKIACSSIIMTKGEESYLFADCSLNLNPDAQQLAEIAKMNAEFAISLEVEKPQLALLSYSTLGSGHGESVEKVAKASEILNQNKQNFVYAGEIQFDTAFDSEVRNKKAPNIAITKRPDIFVFPDLNSGNIGYKIAQRMGGYEAAGPFILGLNAPVNDLSRGATLLDIYNTSIITLYQALKK</sequence>
<dbReference type="RefSeq" id="WP_115558305.1">
    <property type="nucleotide sequence ID" value="NZ_CP031376.1"/>
</dbReference>
<evidence type="ECO:0000256" key="5">
    <source>
        <dbReference type="ARBA" id="ARBA00021528"/>
    </source>
</evidence>